<dbReference type="Pfam" id="PF14062">
    <property type="entry name" value="DUF4253"/>
    <property type="match status" value="1"/>
</dbReference>
<evidence type="ECO:0000259" key="1">
    <source>
        <dbReference type="Pfam" id="PF14062"/>
    </source>
</evidence>
<dbReference type="OrthoDB" id="4827574at2"/>
<organism evidence="2 3">
    <name type="scientific">Pedosphaera parvula (strain Ellin514)</name>
    <dbReference type="NCBI Taxonomy" id="320771"/>
    <lineage>
        <taxon>Bacteria</taxon>
        <taxon>Pseudomonadati</taxon>
        <taxon>Verrucomicrobiota</taxon>
        <taxon>Pedosphaerae</taxon>
        <taxon>Pedosphaerales</taxon>
        <taxon>Pedosphaeraceae</taxon>
        <taxon>Pedosphaera</taxon>
    </lineage>
</organism>
<accession>B9XHJ6</accession>
<dbReference type="EMBL" id="ABOX02000014">
    <property type="protein sequence ID" value="EEF60831.1"/>
    <property type="molecule type" value="Genomic_DNA"/>
</dbReference>
<sequence length="138" mass="15782">MAEARNQDPFALIREAQTNGANFDLDTDAIIARLTQWQSLCSFRVVRAEYDTVEIEFDTLPKDQDAFARELYEFCPDLVDQGTGCMAELLELAEESGQPIAPETQKLIEGVDFEDENYGIEILKREVEQGKKVTLWWD</sequence>
<comment type="caution">
    <text evidence="2">The sequence shown here is derived from an EMBL/GenBank/DDBJ whole genome shotgun (WGS) entry which is preliminary data.</text>
</comment>
<proteinExistence type="predicted"/>
<reference evidence="2 3" key="1">
    <citation type="journal article" date="2011" name="J. Bacteriol.">
        <title>Genome sequence of 'Pedosphaera parvula' Ellin514, an aerobic Verrucomicrobial isolate from pasture soil.</title>
        <authorList>
            <person name="Kant R."/>
            <person name="van Passel M.W."/>
            <person name="Sangwan P."/>
            <person name="Palva A."/>
            <person name="Lucas S."/>
            <person name="Copeland A."/>
            <person name="Lapidus A."/>
            <person name="Glavina Del Rio T."/>
            <person name="Dalin E."/>
            <person name="Tice H."/>
            <person name="Bruce D."/>
            <person name="Goodwin L."/>
            <person name="Pitluck S."/>
            <person name="Chertkov O."/>
            <person name="Larimer F.W."/>
            <person name="Land M.L."/>
            <person name="Hauser L."/>
            <person name="Brettin T.S."/>
            <person name="Detter J.C."/>
            <person name="Han S."/>
            <person name="de Vos W.M."/>
            <person name="Janssen P.H."/>
            <person name="Smidt H."/>
        </authorList>
    </citation>
    <scope>NUCLEOTIDE SEQUENCE [LARGE SCALE GENOMIC DNA]</scope>
    <source>
        <strain evidence="2 3">Ellin514</strain>
    </source>
</reference>
<gene>
    <name evidence="2" type="ORF">Cflav_PD3689</name>
</gene>
<dbReference type="STRING" id="320771.Cflav_PD3689"/>
<name>B9XHJ6_PEDPL</name>
<feature type="domain" description="DUF4253" evidence="1">
    <location>
        <begin position="5"/>
        <end position="138"/>
    </location>
</feature>
<dbReference type="RefSeq" id="WP_007415290.1">
    <property type="nucleotide sequence ID" value="NZ_ABOX02000014.1"/>
</dbReference>
<evidence type="ECO:0000313" key="2">
    <source>
        <dbReference type="EMBL" id="EEF60831.1"/>
    </source>
</evidence>
<dbReference type="InterPro" id="IPR025349">
    <property type="entry name" value="DUF4253"/>
</dbReference>
<dbReference type="AlphaFoldDB" id="B9XHJ6"/>
<protein>
    <recommendedName>
        <fullName evidence="1">DUF4253 domain-containing protein</fullName>
    </recommendedName>
</protein>
<keyword evidence="3" id="KW-1185">Reference proteome</keyword>
<evidence type="ECO:0000313" key="3">
    <source>
        <dbReference type="Proteomes" id="UP000003688"/>
    </source>
</evidence>
<dbReference type="Proteomes" id="UP000003688">
    <property type="component" value="Unassembled WGS sequence"/>
</dbReference>